<protein>
    <recommendedName>
        <fullName evidence="4">Pertactin central region domain-containing protein</fullName>
    </recommendedName>
</protein>
<accession>A0AB36E3P6</accession>
<dbReference type="NCBIfam" id="TIGR02601">
    <property type="entry name" value="autotrns_rpt"/>
    <property type="match status" value="1"/>
</dbReference>
<gene>
    <name evidence="2" type="ORF">QV09_10030</name>
</gene>
<comment type="caution">
    <text evidence="2">The sequence shown here is derived from an EMBL/GenBank/DDBJ whole genome shotgun (WGS) entry which is preliminary data.</text>
</comment>
<evidence type="ECO:0008006" key="4">
    <source>
        <dbReference type="Google" id="ProtNLM"/>
    </source>
</evidence>
<dbReference type="Pfam" id="PF12951">
    <property type="entry name" value="PATR"/>
    <property type="match status" value="1"/>
</dbReference>
<dbReference type="InterPro" id="IPR013425">
    <property type="entry name" value="Autotrns_rpt"/>
</dbReference>
<dbReference type="AlphaFoldDB" id="A0AB36E3P6"/>
<evidence type="ECO:0000313" key="2">
    <source>
        <dbReference type="EMBL" id="OBX07977.1"/>
    </source>
</evidence>
<dbReference type="EMBL" id="JTJU01000062">
    <property type="protein sequence ID" value="OBX07977.1"/>
    <property type="molecule type" value="Genomic_DNA"/>
</dbReference>
<dbReference type="Proteomes" id="UP000092527">
    <property type="component" value="Unassembled WGS sequence"/>
</dbReference>
<name>A0AB36E3P6_9PAST</name>
<dbReference type="SUPFAM" id="SSF51126">
    <property type="entry name" value="Pectin lyase-like"/>
    <property type="match status" value="1"/>
</dbReference>
<sequence length="698" mass="75273">MTDDFIYGTNGAYRDTTFVLDNGQKITIDPNKPVYITNGNTLLLTGQGTELNIPFDSSSLPVAALGMKRPKGNPAPVESAVIVSDGATLKTNSYIDVGNISSGKLIVDNAYVLINWQYQGDFAGKGMLAIGNYGFGEGLVQINGKSFVYANKGVKFSGWKVTDPRKDKGGRLELNDGQLVTDMYRSLTVGDFGETIIKQGHPQVAMKDQGYTNLKDVPPSDRITLAHIAFNGGSLSFINATGADITPALLFNNFYTLLAPEYHSITVGDNSAKLIIDPTSTGRQALVQFPHAVITPAESNSQGGLVLEKQEINNYDGSSIEGGGQLVLTADNRYKGDTRVEAGTLEIGGEGYMSLALFFDDKIINRSYRVEELPSLASKIAEIPVSEQKPYYFGETGDIGEGDVYLGLDQANRATLKISRSRNIVNGDIQENVPDDIHYKEYVLDNGIHGYGDLYQSGSALLKLMNSANDFIGDVFIEKSAIYIEDVNALGRGENVMMGKKENAQLILNLQQDSTLNHNIKDDDSAQGKGSLLKQDNHILTFSKDYQYTYSGDTDVQAGEIVLAKGANVPNSAIKMASATVLRAETGSHAIGALSLADKTNQVNIVANSFNDYSQLHAQGAVTLNGQLMVDASAWNTPVAGNGKLPNVITSQQQLSGQFSSYQDNSDLFDFVPEYDYANKAMHLVINHAANCANTSAG</sequence>
<organism evidence="2 3">
    <name type="scientific">Gallibacterium salpingitidis</name>
    <dbReference type="NCBI Taxonomy" id="505341"/>
    <lineage>
        <taxon>Bacteria</taxon>
        <taxon>Pseudomonadati</taxon>
        <taxon>Pseudomonadota</taxon>
        <taxon>Gammaproteobacteria</taxon>
        <taxon>Pasteurellales</taxon>
        <taxon>Pasteurellaceae</taxon>
        <taxon>Gallibacterium</taxon>
    </lineage>
</organism>
<reference evidence="2 3" key="1">
    <citation type="submission" date="2014-11" db="EMBL/GenBank/DDBJ databases">
        <title>Pan-genome of Gallibacterium spp.</title>
        <authorList>
            <person name="Kudirkiene E."/>
            <person name="Bojesen A.M."/>
        </authorList>
    </citation>
    <scope>NUCLEOTIDE SEQUENCE [LARGE SCALE GENOMIC DNA]</scope>
    <source>
        <strain evidence="2 3">18469/18</strain>
    </source>
</reference>
<dbReference type="InterPro" id="IPR011050">
    <property type="entry name" value="Pectin_lyase_fold/virulence"/>
</dbReference>
<feature type="non-terminal residue" evidence="2">
    <location>
        <position position="698"/>
    </location>
</feature>
<evidence type="ECO:0000256" key="1">
    <source>
        <dbReference type="ARBA" id="ARBA00022729"/>
    </source>
</evidence>
<proteinExistence type="predicted"/>
<keyword evidence="1" id="KW-0732">Signal</keyword>
<evidence type="ECO:0000313" key="3">
    <source>
        <dbReference type="Proteomes" id="UP000092527"/>
    </source>
</evidence>